<evidence type="ECO:0000313" key="2">
    <source>
        <dbReference type="Proteomes" id="UP000033519"/>
    </source>
</evidence>
<comment type="caution">
    <text evidence="1">The sequence shown here is derived from an EMBL/GenBank/DDBJ whole genome shotgun (WGS) entry which is preliminary data.</text>
</comment>
<gene>
    <name evidence="1" type="ORF">WH91_08005</name>
</gene>
<sequence>MPEVDPLASVLTTVNAPYRDELGAPELAACLADFELAKNHSGHVSTFLGDVPVALQVEFALAHGLAPHRLASFAAKFSEWSGETYPLAE</sequence>
<organism evidence="1 2">
    <name type="scientific">Devosia psychrophila</name>
    <dbReference type="NCBI Taxonomy" id="728005"/>
    <lineage>
        <taxon>Bacteria</taxon>
        <taxon>Pseudomonadati</taxon>
        <taxon>Pseudomonadota</taxon>
        <taxon>Alphaproteobacteria</taxon>
        <taxon>Hyphomicrobiales</taxon>
        <taxon>Devosiaceae</taxon>
        <taxon>Devosia</taxon>
    </lineage>
</organism>
<keyword evidence="2" id="KW-1185">Reference proteome</keyword>
<dbReference type="RefSeq" id="WP_046170485.1">
    <property type="nucleotide sequence ID" value="NZ_LAPV01000087.1"/>
</dbReference>
<proteinExistence type="predicted"/>
<protein>
    <submittedName>
        <fullName evidence="1">Uncharacterized protein</fullName>
    </submittedName>
</protein>
<name>A0ABR5DZS9_9HYPH</name>
<dbReference type="EMBL" id="LAPV01000087">
    <property type="protein sequence ID" value="KKC33533.1"/>
    <property type="molecule type" value="Genomic_DNA"/>
</dbReference>
<reference evidence="1 2" key="1">
    <citation type="submission" date="2015-03" db="EMBL/GenBank/DDBJ databases">
        <authorList>
            <person name="Lepp D."/>
            <person name="Hassan Y.I."/>
            <person name="Li X.-Z."/>
            <person name="Zhou T."/>
        </authorList>
    </citation>
    <scope>NUCLEOTIDE SEQUENCE [LARGE SCALE GENOMIC DNA]</scope>
    <source>
        <strain evidence="1 2">Cr7-05</strain>
    </source>
</reference>
<evidence type="ECO:0000313" key="1">
    <source>
        <dbReference type="EMBL" id="KKC33533.1"/>
    </source>
</evidence>
<accession>A0ABR5DZS9</accession>
<dbReference type="Proteomes" id="UP000033519">
    <property type="component" value="Unassembled WGS sequence"/>
</dbReference>